<gene>
    <name evidence="7" type="ORF">V0U35_10240</name>
</gene>
<evidence type="ECO:0000313" key="8">
    <source>
        <dbReference type="Proteomes" id="UP001310692"/>
    </source>
</evidence>
<dbReference type="InterPro" id="IPR022781">
    <property type="entry name" value="Flagellar_biosynth_FliO"/>
</dbReference>
<evidence type="ECO:0000256" key="4">
    <source>
        <dbReference type="ARBA" id="ARBA00022989"/>
    </source>
</evidence>
<dbReference type="EMBL" id="JAZDRO010000004">
    <property type="protein sequence ID" value="MEE2567060.1"/>
    <property type="molecule type" value="Genomic_DNA"/>
</dbReference>
<keyword evidence="3 6" id="KW-0812">Transmembrane</keyword>
<comment type="caution">
    <text evidence="7">The sequence shown here is derived from an EMBL/GenBank/DDBJ whole genome shotgun (WGS) entry which is preliminary data.</text>
</comment>
<organism evidence="7 8">
    <name type="scientific">Hyphobacterium marinum</name>
    <dbReference type="NCBI Taxonomy" id="3116574"/>
    <lineage>
        <taxon>Bacteria</taxon>
        <taxon>Pseudomonadati</taxon>
        <taxon>Pseudomonadota</taxon>
        <taxon>Alphaproteobacteria</taxon>
        <taxon>Maricaulales</taxon>
        <taxon>Maricaulaceae</taxon>
        <taxon>Hyphobacterium</taxon>
    </lineage>
</organism>
<keyword evidence="8" id="KW-1185">Reference proteome</keyword>
<keyword evidence="7" id="KW-0969">Cilium</keyword>
<keyword evidence="7" id="KW-0282">Flagellum</keyword>
<dbReference type="RefSeq" id="WP_330196619.1">
    <property type="nucleotide sequence ID" value="NZ_JAZDRO010000004.1"/>
</dbReference>
<reference evidence="7 8" key="1">
    <citation type="submission" date="2024-01" db="EMBL/GenBank/DDBJ databases">
        <title>Hyphobacterium bacterium isolated from marine sediment.</title>
        <authorList>
            <person name="Zhao S."/>
        </authorList>
    </citation>
    <scope>NUCLEOTIDE SEQUENCE [LARGE SCALE GENOMIC DNA]</scope>
    <source>
        <strain evidence="7 8">Y60-23</strain>
    </source>
</reference>
<evidence type="ECO:0000256" key="3">
    <source>
        <dbReference type="ARBA" id="ARBA00022692"/>
    </source>
</evidence>
<evidence type="ECO:0000256" key="2">
    <source>
        <dbReference type="ARBA" id="ARBA00022475"/>
    </source>
</evidence>
<keyword evidence="2" id="KW-1003">Cell membrane</keyword>
<name>A0ABU7M1C0_9PROT</name>
<keyword evidence="5 6" id="KW-0472">Membrane</keyword>
<proteinExistence type="predicted"/>
<evidence type="ECO:0000313" key="7">
    <source>
        <dbReference type="EMBL" id="MEE2567060.1"/>
    </source>
</evidence>
<keyword evidence="4 6" id="KW-1133">Transmembrane helix</keyword>
<dbReference type="Proteomes" id="UP001310692">
    <property type="component" value="Unassembled WGS sequence"/>
</dbReference>
<keyword evidence="7" id="KW-0966">Cell projection</keyword>
<evidence type="ECO:0000256" key="6">
    <source>
        <dbReference type="SAM" id="Phobius"/>
    </source>
</evidence>
<sequence length="109" mass="12053">MSREPAPMDVVDFARYFAALAVVLGLLGLLALGARQGWLSRLMTKVAHSRLPGIQNDRRMRVRETLILDPRRRLVIVNCDGEDHLLLLGPNAETVIDRKPEKTGPGAVS</sequence>
<comment type="subcellular location">
    <subcellularLocation>
        <location evidence="1">Cell membrane</location>
    </subcellularLocation>
</comment>
<feature type="transmembrane region" description="Helical" evidence="6">
    <location>
        <begin position="13"/>
        <end position="34"/>
    </location>
</feature>
<evidence type="ECO:0000256" key="1">
    <source>
        <dbReference type="ARBA" id="ARBA00004236"/>
    </source>
</evidence>
<accession>A0ABU7M1C0</accession>
<evidence type="ECO:0000256" key="5">
    <source>
        <dbReference type="ARBA" id="ARBA00023136"/>
    </source>
</evidence>
<dbReference type="Pfam" id="PF04347">
    <property type="entry name" value="FliO"/>
    <property type="match status" value="1"/>
</dbReference>
<protein>
    <submittedName>
        <fullName evidence="7">Flagellar biosynthetic protein FliO</fullName>
    </submittedName>
</protein>